<sequence>MSSFELYFKLGLEHILDIQGFDHILFVLALCAVYVARDWKKILILVTAFTIGHSLTLALATFNVIQVRSDLIEFLIPVTIAITALVNLFKPKPSTGKGIQLNYIFAVFFGLIHGLGFSNYLKELLGKEASIWQPLLAFNLGLEAGQIVIVTAFLILTSLLGLAGVNRKDWTLIVSAFVLGVACMLMLETKFW</sequence>
<reference evidence="3" key="1">
    <citation type="submission" date="2015-09" db="EMBL/GenBank/DDBJ databases">
        <title>Complete sequence of Algoriphagus sp. M8-2.</title>
        <authorList>
            <person name="Shintani M."/>
        </authorList>
    </citation>
    <scope>NUCLEOTIDE SEQUENCE [LARGE SCALE GENOMIC DNA]</scope>
    <source>
        <strain evidence="3">M8-2</strain>
    </source>
</reference>
<evidence type="ECO:0000313" key="2">
    <source>
        <dbReference type="EMBL" id="AMQ55483.1"/>
    </source>
</evidence>
<reference evidence="2 3" key="2">
    <citation type="journal article" date="2016" name="Genome Announc.">
        <title>Complete Genome Sequence of Algoriphagus sp. Strain M8-2, Isolated from a Brackish Lake.</title>
        <authorList>
            <person name="Muraguchi Y."/>
            <person name="Kushimoto K."/>
            <person name="Ohtsubo Y."/>
            <person name="Suzuki T."/>
            <person name="Dohra H."/>
            <person name="Kimbara K."/>
            <person name="Shintani M."/>
        </authorList>
    </citation>
    <scope>NUCLEOTIDE SEQUENCE [LARGE SCALE GENOMIC DNA]</scope>
    <source>
        <strain evidence="2 3">M8-2</strain>
    </source>
</reference>
<keyword evidence="1" id="KW-0472">Membrane</keyword>
<feature type="transmembrane region" description="Helical" evidence="1">
    <location>
        <begin position="43"/>
        <end position="65"/>
    </location>
</feature>
<feature type="transmembrane region" description="Helical" evidence="1">
    <location>
        <begin position="170"/>
        <end position="187"/>
    </location>
</feature>
<keyword evidence="1" id="KW-0812">Transmembrane</keyword>
<proteinExistence type="predicted"/>
<dbReference type="EMBL" id="CP012836">
    <property type="protein sequence ID" value="AMQ55483.1"/>
    <property type="molecule type" value="Genomic_DNA"/>
</dbReference>
<organism evidence="2 3">
    <name type="scientific">Algoriphagus sanaruensis</name>
    <dbReference type="NCBI Taxonomy" id="1727163"/>
    <lineage>
        <taxon>Bacteria</taxon>
        <taxon>Pseudomonadati</taxon>
        <taxon>Bacteroidota</taxon>
        <taxon>Cytophagia</taxon>
        <taxon>Cytophagales</taxon>
        <taxon>Cyclobacteriaceae</taxon>
        <taxon>Algoriphagus</taxon>
    </lineage>
</organism>
<feature type="transmembrane region" description="Helical" evidence="1">
    <location>
        <begin position="20"/>
        <end position="36"/>
    </location>
</feature>
<evidence type="ECO:0000256" key="1">
    <source>
        <dbReference type="SAM" id="Phobius"/>
    </source>
</evidence>
<dbReference type="Proteomes" id="UP000073816">
    <property type="component" value="Chromosome"/>
</dbReference>
<dbReference type="OrthoDB" id="9808870at2"/>
<feature type="transmembrane region" description="Helical" evidence="1">
    <location>
        <begin position="101"/>
        <end position="121"/>
    </location>
</feature>
<name>A0A142EK28_9BACT</name>
<keyword evidence="1" id="KW-1133">Transmembrane helix</keyword>
<dbReference type="RefSeq" id="WP_067543871.1">
    <property type="nucleotide sequence ID" value="NZ_CP012836.1"/>
</dbReference>
<dbReference type="PATRIC" id="fig|1727163.4.peg.759"/>
<dbReference type="Pfam" id="PF13795">
    <property type="entry name" value="HupE_UreJ_2"/>
    <property type="match status" value="1"/>
</dbReference>
<dbReference type="InterPro" id="IPR032809">
    <property type="entry name" value="Put_HupE_UreJ"/>
</dbReference>
<evidence type="ECO:0000313" key="3">
    <source>
        <dbReference type="Proteomes" id="UP000073816"/>
    </source>
</evidence>
<dbReference type="AlphaFoldDB" id="A0A142EK28"/>
<feature type="transmembrane region" description="Helical" evidence="1">
    <location>
        <begin position="71"/>
        <end position="89"/>
    </location>
</feature>
<dbReference type="KEGG" id="alm:AO498_03650"/>
<gene>
    <name evidence="2" type="ORF">AO498_03650</name>
</gene>
<keyword evidence="3" id="KW-1185">Reference proteome</keyword>
<dbReference type="STRING" id="1727163.AO498_03650"/>
<feature type="transmembrane region" description="Helical" evidence="1">
    <location>
        <begin position="141"/>
        <end position="163"/>
    </location>
</feature>
<accession>A0A142EK28</accession>
<protein>
    <submittedName>
        <fullName evidence="2">HupE / UreJ protein</fullName>
    </submittedName>
</protein>